<evidence type="ECO:0000256" key="2">
    <source>
        <dbReference type="ARBA" id="ARBA00023043"/>
    </source>
</evidence>
<feature type="repeat" description="ANK" evidence="3">
    <location>
        <begin position="196"/>
        <end position="220"/>
    </location>
</feature>
<dbReference type="OrthoDB" id="5428055at2759"/>
<dbReference type="InterPro" id="IPR002110">
    <property type="entry name" value="Ankyrin_rpt"/>
</dbReference>
<protein>
    <recommendedName>
        <fullName evidence="6">Ankyrin</fullName>
    </recommendedName>
</protein>
<evidence type="ECO:0008006" key="6">
    <source>
        <dbReference type="Google" id="ProtNLM"/>
    </source>
</evidence>
<comment type="caution">
    <text evidence="4">The sequence shown here is derived from an EMBL/GenBank/DDBJ whole genome shotgun (WGS) entry which is preliminary data.</text>
</comment>
<dbReference type="SUPFAM" id="SSF48403">
    <property type="entry name" value="Ankyrin repeat"/>
    <property type="match status" value="1"/>
</dbReference>
<sequence>MSGIDSLQNPRRRDAWGEWNIEELAAYPKFGHEHDVHHQSLTRAIEKINVEEVERLLQDPEISVNEHDAHGRTPLSRAMDTRSKEIVDCLLDSDRVDVDAADKDESTPLWRALTQYYHQGIQPIAASIIRKANINMPSRTDESALFYAVKDEIQRAKKQFRQKLERGKFSFESTHTSMLSLLLDRDDLDVDQVDSEGRSPLSLAAMEPNPAVLNMLLKTGRFNLNCRDKNGRTPLSWAAAVGGYPNTITSLLKRPEIEACSPDNCGRTPLIWAILNGNEGTMKLLLERSDSGINVPDVSGRTPLSWAAQKGGVTTVETLLAARDIDKNKPDAHGRTPLSWAVEKRTCGVENKPVFSRERQENEKIVGLLMEPKYWPRDKTGRSPLSWAAASADLAIVKYFVDRAGVDIEERDDDGRTPLSWAAERGDRGVVDYFLNVPADVNSRDHQGRTPLYWAAVANYKSNMR</sequence>
<dbReference type="EMBL" id="JAADYS010002773">
    <property type="protein sequence ID" value="KAF4454980.1"/>
    <property type="molecule type" value="Genomic_DNA"/>
</dbReference>
<dbReference type="SMART" id="SM00248">
    <property type="entry name" value="ANK"/>
    <property type="match status" value="9"/>
</dbReference>
<proteinExistence type="predicted"/>
<evidence type="ECO:0000256" key="1">
    <source>
        <dbReference type="ARBA" id="ARBA00022737"/>
    </source>
</evidence>
<accession>A0A8H4P0W1</accession>
<evidence type="ECO:0000313" key="5">
    <source>
        <dbReference type="Proteomes" id="UP000554235"/>
    </source>
</evidence>
<feature type="repeat" description="ANK" evidence="3">
    <location>
        <begin position="414"/>
        <end position="446"/>
    </location>
</feature>
<dbReference type="PANTHER" id="PTHR24123:SF33">
    <property type="entry name" value="PROTEIN HOS4"/>
    <property type="match status" value="1"/>
</dbReference>
<feature type="non-terminal residue" evidence="4">
    <location>
        <position position="465"/>
    </location>
</feature>
<dbReference type="Pfam" id="PF12796">
    <property type="entry name" value="Ank_2"/>
    <property type="match status" value="2"/>
</dbReference>
<organism evidence="4 5">
    <name type="scientific">Fusarium albosuccineum</name>
    <dbReference type="NCBI Taxonomy" id="1237068"/>
    <lineage>
        <taxon>Eukaryota</taxon>
        <taxon>Fungi</taxon>
        <taxon>Dikarya</taxon>
        <taxon>Ascomycota</taxon>
        <taxon>Pezizomycotina</taxon>
        <taxon>Sordariomycetes</taxon>
        <taxon>Hypocreomycetidae</taxon>
        <taxon>Hypocreales</taxon>
        <taxon>Nectriaceae</taxon>
        <taxon>Fusarium</taxon>
        <taxon>Fusarium decemcellulare species complex</taxon>
    </lineage>
</organism>
<dbReference type="Gene3D" id="1.25.40.20">
    <property type="entry name" value="Ankyrin repeat-containing domain"/>
    <property type="match status" value="3"/>
</dbReference>
<name>A0A8H4P0W1_9HYPO</name>
<evidence type="ECO:0000256" key="3">
    <source>
        <dbReference type="PROSITE-ProRule" id="PRU00023"/>
    </source>
</evidence>
<dbReference type="PANTHER" id="PTHR24123">
    <property type="entry name" value="ANKYRIN REPEAT-CONTAINING"/>
    <property type="match status" value="1"/>
</dbReference>
<gene>
    <name evidence="4" type="ORF">FALBO_15726</name>
</gene>
<keyword evidence="2 3" id="KW-0040">ANK repeat</keyword>
<keyword evidence="5" id="KW-1185">Reference proteome</keyword>
<reference evidence="4 5" key="1">
    <citation type="submission" date="2020-01" db="EMBL/GenBank/DDBJ databases">
        <title>Identification and distribution of gene clusters putatively required for synthesis of sphingolipid metabolism inhibitors in phylogenetically diverse species of the filamentous fungus Fusarium.</title>
        <authorList>
            <person name="Kim H.-S."/>
            <person name="Busman M."/>
            <person name="Brown D.W."/>
            <person name="Divon H."/>
            <person name="Uhlig S."/>
            <person name="Proctor R.H."/>
        </authorList>
    </citation>
    <scope>NUCLEOTIDE SEQUENCE [LARGE SCALE GENOMIC DNA]</scope>
    <source>
        <strain evidence="4 5">NRRL 20459</strain>
    </source>
</reference>
<dbReference type="Proteomes" id="UP000554235">
    <property type="component" value="Unassembled WGS sequence"/>
</dbReference>
<dbReference type="PROSITE" id="PS50297">
    <property type="entry name" value="ANK_REP_REGION"/>
    <property type="match status" value="2"/>
</dbReference>
<dbReference type="Pfam" id="PF00023">
    <property type="entry name" value="Ank"/>
    <property type="match status" value="2"/>
</dbReference>
<dbReference type="InterPro" id="IPR036770">
    <property type="entry name" value="Ankyrin_rpt-contain_sf"/>
</dbReference>
<evidence type="ECO:0000313" key="4">
    <source>
        <dbReference type="EMBL" id="KAF4454980.1"/>
    </source>
</evidence>
<dbReference type="InterPro" id="IPR051165">
    <property type="entry name" value="Multifunctional_ANK_Repeat"/>
</dbReference>
<dbReference type="PROSITE" id="PS50088">
    <property type="entry name" value="ANK_REPEAT"/>
    <property type="match status" value="2"/>
</dbReference>
<dbReference type="AlphaFoldDB" id="A0A8H4P0W1"/>
<keyword evidence="1" id="KW-0677">Repeat</keyword>